<dbReference type="HOGENOM" id="CLU_1124632_0_0_1"/>
<keyword evidence="3" id="KW-1185">Reference proteome</keyword>
<reference evidence="2 3" key="1">
    <citation type="journal article" date="2013" name="BMC Genomics">
        <title>Genomics-driven discovery of the pneumocandin biosynthetic gene cluster in the fungus Glarea lozoyensis.</title>
        <authorList>
            <person name="Chen L."/>
            <person name="Yue Q."/>
            <person name="Zhang X."/>
            <person name="Xiang M."/>
            <person name="Wang C."/>
            <person name="Li S."/>
            <person name="Che Y."/>
            <person name="Ortiz-Lopez F.J."/>
            <person name="Bills G.F."/>
            <person name="Liu X."/>
            <person name="An Z."/>
        </authorList>
    </citation>
    <scope>NUCLEOTIDE SEQUENCE [LARGE SCALE GENOMIC DNA]</scope>
    <source>
        <strain evidence="3">ATCC 20868 / MF5171</strain>
    </source>
</reference>
<accession>S3DU37</accession>
<evidence type="ECO:0000256" key="1">
    <source>
        <dbReference type="SAM" id="MobiDB-lite"/>
    </source>
</evidence>
<feature type="compositionally biased region" description="Pro residues" evidence="1">
    <location>
        <begin position="71"/>
        <end position="86"/>
    </location>
</feature>
<organism evidence="2 3">
    <name type="scientific">Glarea lozoyensis (strain ATCC 20868 / MF5171)</name>
    <dbReference type="NCBI Taxonomy" id="1116229"/>
    <lineage>
        <taxon>Eukaryota</taxon>
        <taxon>Fungi</taxon>
        <taxon>Dikarya</taxon>
        <taxon>Ascomycota</taxon>
        <taxon>Pezizomycotina</taxon>
        <taxon>Leotiomycetes</taxon>
        <taxon>Helotiales</taxon>
        <taxon>Helotiaceae</taxon>
        <taxon>Glarea</taxon>
    </lineage>
</organism>
<dbReference type="GeneID" id="19460136"/>
<dbReference type="Proteomes" id="UP000016922">
    <property type="component" value="Unassembled WGS sequence"/>
</dbReference>
<feature type="compositionally biased region" description="Pro residues" evidence="1">
    <location>
        <begin position="95"/>
        <end position="112"/>
    </location>
</feature>
<dbReference type="RefSeq" id="XP_008084027.1">
    <property type="nucleotide sequence ID" value="XM_008085836.1"/>
</dbReference>
<feature type="compositionally biased region" description="Low complexity" evidence="1">
    <location>
        <begin position="58"/>
        <end position="70"/>
    </location>
</feature>
<dbReference type="KEGG" id="glz:GLAREA_01078"/>
<evidence type="ECO:0000313" key="2">
    <source>
        <dbReference type="EMBL" id="EPE29918.1"/>
    </source>
</evidence>
<feature type="region of interest" description="Disordered" evidence="1">
    <location>
        <begin position="22"/>
        <end position="138"/>
    </location>
</feature>
<protein>
    <submittedName>
        <fullName evidence="2">Uncharacterized protein</fullName>
    </submittedName>
</protein>
<gene>
    <name evidence="2" type="ORF">GLAREA_01078</name>
</gene>
<dbReference type="CDD" id="cd22249">
    <property type="entry name" value="UDM1_RNF168_RNF169-like"/>
    <property type="match status" value="1"/>
</dbReference>
<dbReference type="EMBL" id="KE145367">
    <property type="protein sequence ID" value="EPE29918.1"/>
    <property type="molecule type" value="Genomic_DNA"/>
</dbReference>
<sequence>MNNYNDSDMSFFNWDKYYAPALPTESSSSTSQPSPFSSAGSSSPDVFGGIFSSSPSTPAFSVGSSVAAPPSVSPPQAPAAPAPLAPAPLLSAPFLPVPPAPATAPVPAPPRPVQRRALRPDGTPHGRPYTLGRSEEELNEETALLAQIKEEQARQRREEKREVAERERQEDWARRQEELRKSIASSNAGDMGNSFLAPDGLTHERKPNKNGNYVNGIWYPFSDGFVGDDGVFYYWNEPLKTPDLMYF</sequence>
<evidence type="ECO:0000313" key="3">
    <source>
        <dbReference type="Proteomes" id="UP000016922"/>
    </source>
</evidence>
<feature type="compositionally biased region" description="Low complexity" evidence="1">
    <location>
        <begin position="26"/>
        <end position="44"/>
    </location>
</feature>
<dbReference type="AlphaFoldDB" id="S3DU37"/>
<name>S3DU37_GLAL2</name>
<proteinExistence type="predicted"/>